<reference evidence="1 2" key="2">
    <citation type="journal article" date="2017" name="Front. Plant Sci.">
        <title>Gene Classification and Mining of Molecular Markers Useful in Red Clover (Trifolium pratense) Breeding.</title>
        <authorList>
            <person name="Istvanek J."/>
            <person name="Dluhosova J."/>
            <person name="Dluhos P."/>
            <person name="Patkova L."/>
            <person name="Nedelnik J."/>
            <person name="Repkova J."/>
        </authorList>
    </citation>
    <scope>NUCLEOTIDE SEQUENCE [LARGE SCALE GENOMIC DNA]</scope>
    <source>
        <strain evidence="2">cv. Tatra</strain>
        <tissue evidence="1">Young leaves</tissue>
    </source>
</reference>
<dbReference type="Proteomes" id="UP000236291">
    <property type="component" value="Unassembled WGS sequence"/>
</dbReference>
<reference evidence="1 2" key="1">
    <citation type="journal article" date="2014" name="Am. J. Bot.">
        <title>Genome assembly and annotation for red clover (Trifolium pratense; Fabaceae).</title>
        <authorList>
            <person name="Istvanek J."/>
            <person name="Jaros M."/>
            <person name="Krenek A."/>
            <person name="Repkova J."/>
        </authorList>
    </citation>
    <scope>NUCLEOTIDE SEQUENCE [LARGE SCALE GENOMIC DNA]</scope>
    <source>
        <strain evidence="2">cv. Tatra</strain>
        <tissue evidence="1">Young leaves</tissue>
    </source>
</reference>
<name>A0A2K3KC81_TRIPR</name>
<accession>A0A2K3KC81</accession>
<protein>
    <submittedName>
        <fullName evidence="1">Uncharacterized protein</fullName>
    </submittedName>
</protein>
<evidence type="ECO:0000313" key="1">
    <source>
        <dbReference type="EMBL" id="PNX63882.1"/>
    </source>
</evidence>
<gene>
    <name evidence="1" type="ORF">L195_g061841</name>
</gene>
<organism evidence="1 2">
    <name type="scientific">Trifolium pratense</name>
    <name type="common">Red clover</name>
    <dbReference type="NCBI Taxonomy" id="57577"/>
    <lineage>
        <taxon>Eukaryota</taxon>
        <taxon>Viridiplantae</taxon>
        <taxon>Streptophyta</taxon>
        <taxon>Embryophyta</taxon>
        <taxon>Tracheophyta</taxon>
        <taxon>Spermatophyta</taxon>
        <taxon>Magnoliopsida</taxon>
        <taxon>eudicotyledons</taxon>
        <taxon>Gunneridae</taxon>
        <taxon>Pentapetalae</taxon>
        <taxon>rosids</taxon>
        <taxon>fabids</taxon>
        <taxon>Fabales</taxon>
        <taxon>Fabaceae</taxon>
        <taxon>Papilionoideae</taxon>
        <taxon>50 kb inversion clade</taxon>
        <taxon>NPAAA clade</taxon>
        <taxon>Hologalegina</taxon>
        <taxon>IRL clade</taxon>
        <taxon>Trifolieae</taxon>
        <taxon>Trifolium</taxon>
    </lineage>
</organism>
<dbReference type="AlphaFoldDB" id="A0A2K3KC81"/>
<feature type="non-terminal residue" evidence="1">
    <location>
        <position position="20"/>
    </location>
</feature>
<evidence type="ECO:0000313" key="2">
    <source>
        <dbReference type="Proteomes" id="UP000236291"/>
    </source>
</evidence>
<proteinExistence type="predicted"/>
<dbReference type="EMBL" id="ASHM01159494">
    <property type="protein sequence ID" value="PNX63882.1"/>
    <property type="molecule type" value="Genomic_DNA"/>
</dbReference>
<comment type="caution">
    <text evidence="1">The sequence shown here is derived from an EMBL/GenBank/DDBJ whole genome shotgun (WGS) entry which is preliminary data.</text>
</comment>
<sequence length="20" mass="2097">MPDFCPLATGLALCFAIEPS</sequence>